<dbReference type="EMBL" id="LEKV01002324">
    <property type="protein sequence ID" value="KVI03879.1"/>
    <property type="molecule type" value="Genomic_DNA"/>
</dbReference>
<reference evidence="6 7" key="1">
    <citation type="journal article" date="2016" name="Sci. Rep.">
        <title>The genome sequence of the outbreeding globe artichoke constructed de novo incorporating a phase-aware low-pass sequencing strategy of F1 progeny.</title>
        <authorList>
            <person name="Scaglione D."/>
            <person name="Reyes-Chin-Wo S."/>
            <person name="Acquadro A."/>
            <person name="Froenicke L."/>
            <person name="Portis E."/>
            <person name="Beitel C."/>
            <person name="Tirone M."/>
            <person name="Mauro R."/>
            <person name="Lo Monaco A."/>
            <person name="Mauromicale G."/>
            <person name="Faccioli P."/>
            <person name="Cattivelli L."/>
            <person name="Rieseberg L."/>
            <person name="Michelmore R."/>
            <person name="Lanteri S."/>
        </authorList>
    </citation>
    <scope>NUCLEOTIDE SEQUENCE [LARGE SCALE GENOMIC DNA]</scope>
    <source>
        <strain evidence="6">2C</strain>
    </source>
</reference>
<keyword evidence="5" id="KW-0472">Membrane</keyword>
<sequence length="134" mass="14984">MAEEGRRSSDSKYTHGFSSSQIQSLAAISEAFIPPIPVPSNPTPSPNHNQSAVNFFYSASGSQHPVPQEVAEKMVKRYPSDGMFLVKLVLMLLSTKLGTLLLCGFLSFDTKWPFLHSFSDLHLEKREKVLQKWS</sequence>
<dbReference type="Proteomes" id="UP000243975">
    <property type="component" value="Unassembled WGS sequence"/>
</dbReference>
<keyword evidence="2" id="KW-0285">Flavoprotein</keyword>
<keyword evidence="3" id="KW-0274">FAD</keyword>
<comment type="caution">
    <text evidence="6">The sequence shown here is derived from an EMBL/GenBank/DDBJ whole genome shotgun (WGS) entry which is preliminary data.</text>
</comment>
<evidence type="ECO:0000256" key="4">
    <source>
        <dbReference type="ARBA" id="ARBA00023002"/>
    </source>
</evidence>
<evidence type="ECO:0000256" key="2">
    <source>
        <dbReference type="ARBA" id="ARBA00022630"/>
    </source>
</evidence>
<feature type="non-terminal residue" evidence="6">
    <location>
        <position position="134"/>
    </location>
</feature>
<evidence type="ECO:0000313" key="6">
    <source>
        <dbReference type="EMBL" id="KVI03879.1"/>
    </source>
</evidence>
<name>A0A103Y7D4_CYNCS</name>
<keyword evidence="5" id="KW-1133">Transmembrane helix</keyword>
<dbReference type="OMA" id="RERYTHX"/>
<proteinExistence type="inferred from homology"/>
<evidence type="ECO:0000256" key="1">
    <source>
        <dbReference type="ARBA" id="ARBA00010790"/>
    </source>
</evidence>
<dbReference type="GO" id="GO:0016491">
    <property type="term" value="F:oxidoreductase activity"/>
    <property type="evidence" value="ECO:0007669"/>
    <property type="project" value="UniProtKB-KW"/>
</dbReference>
<comment type="similarity">
    <text evidence="1">Belongs to the GMC oxidoreductase family.</text>
</comment>
<evidence type="ECO:0000313" key="7">
    <source>
        <dbReference type="Proteomes" id="UP000243975"/>
    </source>
</evidence>
<gene>
    <name evidence="6" type="ORF">Ccrd_017835</name>
</gene>
<protein>
    <submittedName>
        <fullName evidence="6">Uncharacterized protein</fullName>
    </submittedName>
</protein>
<dbReference type="AlphaFoldDB" id="A0A103Y7D4"/>
<organism evidence="6 7">
    <name type="scientific">Cynara cardunculus var. scolymus</name>
    <name type="common">Globe artichoke</name>
    <name type="synonym">Cynara scolymus</name>
    <dbReference type="NCBI Taxonomy" id="59895"/>
    <lineage>
        <taxon>Eukaryota</taxon>
        <taxon>Viridiplantae</taxon>
        <taxon>Streptophyta</taxon>
        <taxon>Embryophyta</taxon>
        <taxon>Tracheophyta</taxon>
        <taxon>Spermatophyta</taxon>
        <taxon>Magnoliopsida</taxon>
        <taxon>eudicotyledons</taxon>
        <taxon>Gunneridae</taxon>
        <taxon>Pentapetalae</taxon>
        <taxon>asterids</taxon>
        <taxon>campanulids</taxon>
        <taxon>Asterales</taxon>
        <taxon>Asteraceae</taxon>
        <taxon>Carduoideae</taxon>
        <taxon>Cardueae</taxon>
        <taxon>Carduinae</taxon>
        <taxon>Cynara</taxon>
    </lineage>
</organism>
<dbReference type="PANTHER" id="PTHR46056">
    <property type="entry name" value="LONG-CHAIN-ALCOHOL OXIDASE"/>
    <property type="match status" value="1"/>
</dbReference>
<keyword evidence="5" id="KW-0812">Transmembrane</keyword>
<keyword evidence="4" id="KW-0560">Oxidoreductase</keyword>
<dbReference type="Gramene" id="KVI03879">
    <property type="protein sequence ID" value="KVI03879"/>
    <property type="gene ID" value="Ccrd_017835"/>
</dbReference>
<accession>A0A103Y7D4</accession>
<dbReference type="STRING" id="59895.A0A103Y7D4"/>
<feature type="transmembrane region" description="Helical" evidence="5">
    <location>
        <begin position="84"/>
        <end position="108"/>
    </location>
</feature>
<keyword evidence="7" id="KW-1185">Reference proteome</keyword>
<evidence type="ECO:0000256" key="3">
    <source>
        <dbReference type="ARBA" id="ARBA00022827"/>
    </source>
</evidence>
<dbReference type="PANTHER" id="PTHR46056:SF12">
    <property type="entry name" value="LONG-CHAIN-ALCOHOL OXIDASE"/>
    <property type="match status" value="1"/>
</dbReference>
<evidence type="ECO:0000256" key="5">
    <source>
        <dbReference type="SAM" id="Phobius"/>
    </source>
</evidence>